<feature type="compositionally biased region" description="Polar residues" evidence="1">
    <location>
        <begin position="77"/>
        <end position="91"/>
    </location>
</feature>
<dbReference type="AlphaFoldDB" id="A0A8X7MT02"/>
<organism evidence="2 3">
    <name type="scientific">Tilletia controversa</name>
    <name type="common">dwarf bunt fungus</name>
    <dbReference type="NCBI Taxonomy" id="13291"/>
    <lineage>
        <taxon>Eukaryota</taxon>
        <taxon>Fungi</taxon>
        <taxon>Dikarya</taxon>
        <taxon>Basidiomycota</taxon>
        <taxon>Ustilaginomycotina</taxon>
        <taxon>Exobasidiomycetes</taxon>
        <taxon>Tilletiales</taxon>
        <taxon>Tilletiaceae</taxon>
        <taxon>Tilletia</taxon>
    </lineage>
</organism>
<gene>
    <name evidence="2" type="ORF">A4X06_0g4046</name>
</gene>
<comment type="caution">
    <text evidence="2">The sequence shown here is derived from an EMBL/GenBank/DDBJ whole genome shotgun (WGS) entry which is preliminary data.</text>
</comment>
<feature type="region of interest" description="Disordered" evidence="1">
    <location>
        <begin position="1"/>
        <end position="91"/>
    </location>
</feature>
<dbReference type="Proteomes" id="UP000077684">
    <property type="component" value="Unassembled WGS sequence"/>
</dbReference>
<reference evidence="2" key="1">
    <citation type="submission" date="2016-04" db="EMBL/GenBank/DDBJ databases">
        <authorList>
            <person name="Nguyen H.D."/>
            <person name="Samba Siva P."/>
            <person name="Cullis J."/>
            <person name="Levesque C.A."/>
            <person name="Hambleton S."/>
        </authorList>
    </citation>
    <scope>NUCLEOTIDE SEQUENCE</scope>
    <source>
        <strain evidence="2">DAOMC 236426</strain>
    </source>
</reference>
<dbReference type="EMBL" id="LWDE02000404">
    <property type="protein sequence ID" value="KAE8247979.1"/>
    <property type="molecule type" value="Genomic_DNA"/>
</dbReference>
<evidence type="ECO:0000256" key="1">
    <source>
        <dbReference type="SAM" id="MobiDB-lite"/>
    </source>
</evidence>
<sequence length="91" mass="9581">MAMIRDEQRNRSAEAGQDPSASLPEAVQPTEGVGQVPSVRDNNSPSGELDDEGDFHQGLSEATSPTGSRVPTVMEQAASSGWTVSLRVNQA</sequence>
<proteinExistence type="predicted"/>
<accession>A0A8X7MT02</accession>
<evidence type="ECO:0000313" key="2">
    <source>
        <dbReference type="EMBL" id="KAE8247979.1"/>
    </source>
</evidence>
<protein>
    <submittedName>
        <fullName evidence="2">Uncharacterized protein</fullName>
    </submittedName>
</protein>
<feature type="compositionally biased region" description="Basic and acidic residues" evidence="1">
    <location>
        <begin position="1"/>
        <end position="12"/>
    </location>
</feature>
<name>A0A8X7MT02_9BASI</name>
<keyword evidence="3" id="KW-1185">Reference proteome</keyword>
<feature type="compositionally biased region" description="Polar residues" evidence="1">
    <location>
        <begin position="60"/>
        <end position="69"/>
    </location>
</feature>
<evidence type="ECO:0000313" key="3">
    <source>
        <dbReference type="Proteomes" id="UP000077684"/>
    </source>
</evidence>
<reference evidence="2" key="2">
    <citation type="journal article" date="2019" name="IMA Fungus">
        <title>Genome sequencing and comparison of five Tilletia species to identify candidate genes for the detection of regulated species infecting wheat.</title>
        <authorList>
            <person name="Nguyen H.D.T."/>
            <person name="Sultana T."/>
            <person name="Kesanakurti P."/>
            <person name="Hambleton S."/>
        </authorList>
    </citation>
    <scope>NUCLEOTIDE SEQUENCE</scope>
    <source>
        <strain evidence="2">DAOMC 236426</strain>
    </source>
</reference>